<dbReference type="CDD" id="cd04682">
    <property type="entry name" value="NUDIX_Hydrolase"/>
    <property type="match status" value="1"/>
</dbReference>
<dbReference type="PROSITE" id="PS00893">
    <property type="entry name" value="NUDIX_BOX"/>
    <property type="match status" value="1"/>
</dbReference>
<comment type="similarity">
    <text evidence="4">Belongs to the Nudix hydrolase family.</text>
</comment>
<dbReference type="Pfam" id="PF00293">
    <property type="entry name" value="NUDIX"/>
    <property type="match status" value="1"/>
</dbReference>
<evidence type="ECO:0000256" key="1">
    <source>
        <dbReference type="ARBA" id="ARBA00001946"/>
    </source>
</evidence>
<dbReference type="InterPro" id="IPR020084">
    <property type="entry name" value="NUDIX_hydrolase_CS"/>
</dbReference>
<comment type="cofactor">
    <cofactor evidence="1">
        <name>Mg(2+)</name>
        <dbReference type="ChEBI" id="CHEBI:18420"/>
    </cofactor>
</comment>
<dbReference type="EMBL" id="JARCJK010000006">
    <property type="protein sequence ID" value="MDE4166843.1"/>
    <property type="molecule type" value="Genomic_DNA"/>
</dbReference>
<dbReference type="SUPFAM" id="SSF55811">
    <property type="entry name" value="Nudix"/>
    <property type="match status" value="1"/>
</dbReference>
<dbReference type="InterPro" id="IPR015797">
    <property type="entry name" value="NUDIX_hydrolase-like_dom_sf"/>
</dbReference>
<evidence type="ECO:0000313" key="6">
    <source>
        <dbReference type="EMBL" id="ANP36867.1"/>
    </source>
</evidence>
<dbReference type="PATRIC" id="fig|60890.4.peg.1910"/>
<dbReference type="PANTHER" id="PTHR43046">
    <property type="entry name" value="GDP-MANNOSE MANNOSYL HYDROLASE"/>
    <property type="match status" value="1"/>
</dbReference>
<accession>A0A1B0ZRT1</accession>
<evidence type="ECO:0000256" key="2">
    <source>
        <dbReference type="ARBA" id="ARBA00022801"/>
    </source>
</evidence>
<dbReference type="PROSITE" id="PS51462">
    <property type="entry name" value="NUDIX"/>
    <property type="match status" value="1"/>
</dbReference>
<evidence type="ECO:0000256" key="4">
    <source>
        <dbReference type="RuleBase" id="RU003476"/>
    </source>
</evidence>
<dbReference type="PRINTS" id="PR00502">
    <property type="entry name" value="NUDIXFAMILY"/>
</dbReference>
<protein>
    <submittedName>
        <fullName evidence="6">NUDIX domain protein</fullName>
    </submittedName>
    <submittedName>
        <fullName evidence="7">NUDIX hydrolase</fullName>
    </submittedName>
</protein>
<name>A0A1B0ZRT1_9RHOB</name>
<sequence length="135" mass="15280">MTFSGAKLALFLGQKIVVILRDDKPDIPYPGHWDLPGGGREQEESPEVCALRETEEEIGLQLAPSDLVWSRRYSRPRGYVWFFVSHQPAGLVSDIRLGSEGQRWALMDPREYCEHPLAVPHFAEQLSGYLSEARA</sequence>
<dbReference type="Proteomes" id="UP000092565">
    <property type="component" value="Chromosome"/>
</dbReference>
<dbReference type="Proteomes" id="UP001218364">
    <property type="component" value="Unassembled WGS sequence"/>
</dbReference>
<evidence type="ECO:0000313" key="8">
    <source>
        <dbReference type="Proteomes" id="UP000092565"/>
    </source>
</evidence>
<dbReference type="InterPro" id="IPR020476">
    <property type="entry name" value="Nudix_hydrolase"/>
</dbReference>
<reference evidence="7 9" key="2">
    <citation type="submission" date="2023-02" db="EMBL/GenBank/DDBJ databases">
        <title>Population genomics of bacteria associated with diatom.</title>
        <authorList>
            <person name="Xie J."/>
            <person name="Wang H."/>
        </authorList>
    </citation>
    <scope>NUCLEOTIDE SEQUENCE [LARGE SCALE GENOMIC DNA]</scope>
    <source>
        <strain evidence="7 9">PT47_8</strain>
    </source>
</reference>
<keyword evidence="8" id="KW-1185">Reference proteome</keyword>
<evidence type="ECO:0000313" key="7">
    <source>
        <dbReference type="EMBL" id="MDE4166843.1"/>
    </source>
</evidence>
<gene>
    <name evidence="6" type="ORF">JL2886_01972</name>
    <name evidence="7" type="ORF">PXK24_14180</name>
</gene>
<dbReference type="Gene3D" id="3.90.79.10">
    <property type="entry name" value="Nucleoside Triphosphate Pyrophosphohydrolase"/>
    <property type="match status" value="1"/>
</dbReference>
<dbReference type="PANTHER" id="PTHR43046:SF12">
    <property type="entry name" value="GDP-MANNOSE MANNOSYL HYDROLASE"/>
    <property type="match status" value="1"/>
</dbReference>
<keyword evidence="2 4" id="KW-0378">Hydrolase</keyword>
<organism evidence="6 8">
    <name type="scientific">Phaeobacter gallaeciensis</name>
    <dbReference type="NCBI Taxonomy" id="60890"/>
    <lineage>
        <taxon>Bacteria</taxon>
        <taxon>Pseudomonadati</taxon>
        <taxon>Pseudomonadota</taxon>
        <taxon>Alphaproteobacteria</taxon>
        <taxon>Rhodobacterales</taxon>
        <taxon>Roseobacteraceae</taxon>
        <taxon>Phaeobacter</taxon>
    </lineage>
</organism>
<dbReference type="OrthoDB" id="289720at2"/>
<dbReference type="GO" id="GO:0016787">
    <property type="term" value="F:hydrolase activity"/>
    <property type="evidence" value="ECO:0007669"/>
    <property type="project" value="UniProtKB-KW"/>
</dbReference>
<reference evidence="6 8" key="1">
    <citation type="submission" date="2016-04" db="EMBL/GenBank/DDBJ databases">
        <authorList>
            <person name="Evans L.H."/>
            <person name="Alamgir A."/>
            <person name="Owens N."/>
            <person name="Weber N.D."/>
            <person name="Virtaneva K."/>
            <person name="Barbian K."/>
            <person name="Babar A."/>
            <person name="Rosenke K."/>
        </authorList>
    </citation>
    <scope>NUCLEOTIDE SEQUENCE [LARGE SCALE GENOMIC DNA]</scope>
    <source>
        <strain evidence="6 8">JL2886</strain>
    </source>
</reference>
<dbReference type="RefSeq" id="WP_065271776.1">
    <property type="nucleotide sequence ID" value="NZ_CP015124.1"/>
</dbReference>
<keyword evidence="3" id="KW-0460">Magnesium</keyword>
<evidence type="ECO:0000259" key="5">
    <source>
        <dbReference type="PROSITE" id="PS51462"/>
    </source>
</evidence>
<proteinExistence type="inferred from homology"/>
<dbReference type="AlphaFoldDB" id="A0A1B0ZRT1"/>
<dbReference type="InterPro" id="IPR000086">
    <property type="entry name" value="NUDIX_hydrolase_dom"/>
</dbReference>
<evidence type="ECO:0000256" key="3">
    <source>
        <dbReference type="ARBA" id="ARBA00022842"/>
    </source>
</evidence>
<evidence type="ECO:0000313" key="9">
    <source>
        <dbReference type="Proteomes" id="UP001218364"/>
    </source>
</evidence>
<dbReference type="EMBL" id="CP015124">
    <property type="protein sequence ID" value="ANP36867.1"/>
    <property type="molecule type" value="Genomic_DNA"/>
</dbReference>
<feature type="domain" description="Nudix hydrolase" evidence="5">
    <location>
        <begin position="1"/>
        <end position="130"/>
    </location>
</feature>